<dbReference type="PROSITE" id="PS50157">
    <property type="entry name" value="ZINC_FINGER_C2H2_2"/>
    <property type="match status" value="1"/>
</dbReference>
<sequence>GLGKDWRKVQSQLECENERDDTDIPADSSQSETENIGEDHENDKDWTDWVEEEKERVGGGVVCLFCSCSHSELDASLTHMKQAHQFDLKAIISSQQLSFYQQVKLVNFIRRQMHQHRCPYCDSRLSSEKELEDHMQKEGHVGKVPDSCTWDQPQYFFPTYENDNLLSLLDDDNDDDGGSGAVATVIAEDAPATRTSLTAEDLADLAIS</sequence>
<evidence type="ECO:0000259" key="7">
    <source>
        <dbReference type="PROSITE" id="PS50157"/>
    </source>
</evidence>
<dbReference type="InterPro" id="IPR041661">
    <property type="entry name" value="ZN622/Rei1/Reh1_Znf-C2H2"/>
</dbReference>
<evidence type="ECO:0000256" key="3">
    <source>
        <dbReference type="ARBA" id="ARBA00022833"/>
    </source>
</evidence>
<keyword evidence="1" id="KW-0479">Metal-binding</keyword>
<keyword evidence="2 5" id="KW-0863">Zinc-finger</keyword>
<keyword evidence="8" id="KW-1185">Reference proteome</keyword>
<dbReference type="InterPro" id="IPR013087">
    <property type="entry name" value="Znf_C2H2_type"/>
</dbReference>
<evidence type="ECO:0000256" key="6">
    <source>
        <dbReference type="SAM" id="MobiDB-lite"/>
    </source>
</evidence>
<protein>
    <submittedName>
        <fullName evidence="9">Zinc finger protein 277-like</fullName>
    </submittedName>
</protein>
<dbReference type="PROSITE" id="PS00028">
    <property type="entry name" value="ZINC_FINGER_C2H2_1"/>
    <property type="match status" value="1"/>
</dbReference>
<feature type="non-terminal residue" evidence="9">
    <location>
        <position position="1"/>
    </location>
</feature>
<dbReference type="InterPro" id="IPR040048">
    <property type="entry name" value="ZNF277"/>
</dbReference>
<evidence type="ECO:0000256" key="1">
    <source>
        <dbReference type="ARBA" id="ARBA00022723"/>
    </source>
</evidence>
<keyword evidence="3" id="KW-0862">Zinc</keyword>
<evidence type="ECO:0000256" key="2">
    <source>
        <dbReference type="ARBA" id="ARBA00022771"/>
    </source>
</evidence>
<dbReference type="SUPFAM" id="SSF57667">
    <property type="entry name" value="beta-beta-alpha zinc fingers"/>
    <property type="match status" value="1"/>
</dbReference>
<accession>A0ABM1F2K8</accession>
<dbReference type="PANTHER" id="PTHR13267:SF3">
    <property type="entry name" value="ZINC FINGER PROTEIN 277"/>
    <property type="match status" value="1"/>
</dbReference>
<feature type="domain" description="C2H2-type" evidence="7">
    <location>
        <begin position="116"/>
        <end position="145"/>
    </location>
</feature>
<dbReference type="GeneID" id="106818494"/>
<evidence type="ECO:0000313" key="8">
    <source>
        <dbReference type="Proteomes" id="UP000695022"/>
    </source>
</evidence>
<reference evidence="9" key="1">
    <citation type="submission" date="2025-08" db="UniProtKB">
        <authorList>
            <consortium name="RefSeq"/>
        </authorList>
    </citation>
    <scope>IDENTIFICATION</scope>
</reference>
<evidence type="ECO:0000256" key="5">
    <source>
        <dbReference type="PROSITE-ProRule" id="PRU00042"/>
    </source>
</evidence>
<evidence type="ECO:0000313" key="9">
    <source>
        <dbReference type="RefSeq" id="XP_014678679.1"/>
    </source>
</evidence>
<dbReference type="Pfam" id="PF12756">
    <property type="entry name" value="zf-C2H2_2"/>
    <property type="match status" value="1"/>
</dbReference>
<feature type="region of interest" description="Disordered" evidence="6">
    <location>
        <begin position="13"/>
        <end position="44"/>
    </location>
</feature>
<gene>
    <name evidence="9" type="primary">LOC106818494</name>
</gene>
<dbReference type="InterPro" id="IPR036236">
    <property type="entry name" value="Znf_C2H2_sf"/>
</dbReference>
<organism evidence="8 9">
    <name type="scientific">Priapulus caudatus</name>
    <name type="common">Priapulid worm</name>
    <dbReference type="NCBI Taxonomy" id="37621"/>
    <lineage>
        <taxon>Eukaryota</taxon>
        <taxon>Metazoa</taxon>
        <taxon>Ecdysozoa</taxon>
        <taxon>Scalidophora</taxon>
        <taxon>Priapulida</taxon>
        <taxon>Priapulimorpha</taxon>
        <taxon>Priapulimorphida</taxon>
        <taxon>Priapulidae</taxon>
        <taxon>Priapulus</taxon>
    </lineage>
</organism>
<dbReference type="PANTHER" id="PTHR13267">
    <property type="entry name" value="ZINC FINGER PROTEIN 277"/>
    <property type="match status" value="1"/>
</dbReference>
<dbReference type="Proteomes" id="UP000695022">
    <property type="component" value="Unplaced"/>
</dbReference>
<feature type="compositionally biased region" description="Acidic residues" evidence="6">
    <location>
        <begin position="15"/>
        <end position="24"/>
    </location>
</feature>
<name>A0ABM1F2K8_PRICU</name>
<proteinExistence type="inferred from homology"/>
<comment type="similarity">
    <text evidence="4">Belongs to the ZNF277 family.</text>
</comment>
<dbReference type="SMART" id="SM00355">
    <property type="entry name" value="ZnF_C2H2"/>
    <property type="match status" value="2"/>
</dbReference>
<dbReference type="RefSeq" id="XP_014678679.1">
    <property type="nucleotide sequence ID" value="XM_014823193.1"/>
</dbReference>
<evidence type="ECO:0000256" key="4">
    <source>
        <dbReference type="ARBA" id="ARBA00034119"/>
    </source>
</evidence>